<comment type="subunit">
    <text evidence="4">Homodimer.</text>
</comment>
<comment type="catalytic activity">
    <reaction evidence="11">
        <text>beta-D-glucose + O2 = D-glucono-1,5-lactone + H2O2</text>
        <dbReference type="Rhea" id="RHEA:11428"/>
        <dbReference type="ChEBI" id="CHEBI:15379"/>
        <dbReference type="ChEBI" id="CHEBI:15903"/>
        <dbReference type="ChEBI" id="CHEBI:16217"/>
        <dbReference type="ChEBI" id="CHEBI:16240"/>
        <dbReference type="EC" id="1.1.3.4"/>
    </reaction>
    <physiologicalReaction direction="left-to-right" evidence="11">
        <dbReference type="Rhea" id="RHEA:11429"/>
    </physiologicalReaction>
</comment>
<feature type="domain" description="Glucose-methanol-choline oxidoreductase N-terminal" evidence="15">
    <location>
        <begin position="297"/>
        <end position="311"/>
    </location>
</feature>
<dbReference type="InterPro" id="IPR015943">
    <property type="entry name" value="WD40/YVTN_repeat-like_dom_sf"/>
</dbReference>
<keyword evidence="14" id="KW-0732">Signal</keyword>
<proteinExistence type="inferred from homology"/>
<feature type="chain" id="PRO_5028918176" description="glucose oxidase" evidence="14">
    <location>
        <begin position="19"/>
        <end position="1562"/>
    </location>
</feature>
<keyword evidence="6 13" id="KW-0853">WD repeat</keyword>
<dbReference type="Gene3D" id="4.10.450.10">
    <property type="entry name" value="Glucose Oxidase, domain 2"/>
    <property type="match status" value="1"/>
</dbReference>
<dbReference type="RefSeq" id="XP_035342924.1">
    <property type="nucleotide sequence ID" value="XM_035487031.1"/>
</dbReference>
<reference evidence="17" key="1">
    <citation type="submission" date="2020-06" db="EMBL/GenBank/DDBJ databases">
        <title>A chromosome-scale genome assembly of Talaromyces rugulosus W13939.</title>
        <authorList>
            <person name="Wang B."/>
            <person name="Guo L."/>
            <person name="Ye K."/>
            <person name="Wang L."/>
        </authorList>
    </citation>
    <scope>NUCLEOTIDE SEQUENCE [LARGE SCALE GENOMIC DNA]</scope>
    <source>
        <strain evidence="17">W13939</strain>
    </source>
</reference>
<protein>
    <recommendedName>
        <fullName evidence="12">glucose oxidase</fullName>
        <ecNumber evidence="12">1.1.3.4</ecNumber>
    </recommendedName>
</protein>
<dbReference type="InterPro" id="IPR013905">
    <property type="entry name" value="Lgl_C_dom"/>
</dbReference>
<dbReference type="Pfam" id="PF00732">
    <property type="entry name" value="GMC_oxred_N"/>
    <property type="match status" value="1"/>
</dbReference>
<gene>
    <name evidence="16" type="ORF">TRUGW13939_03852</name>
</gene>
<dbReference type="InterPro" id="IPR000172">
    <property type="entry name" value="GMC_OxRdtase_N"/>
</dbReference>
<dbReference type="InterPro" id="IPR036188">
    <property type="entry name" value="FAD/NAD-bd_sf"/>
</dbReference>
<keyword evidence="8" id="KW-0677">Repeat</keyword>
<evidence type="ECO:0000256" key="12">
    <source>
        <dbReference type="ARBA" id="ARBA00049722"/>
    </source>
</evidence>
<dbReference type="InterPro" id="IPR012132">
    <property type="entry name" value="GMC_OxRdtase"/>
</dbReference>
<name>A0A7H8QSC1_TALRU</name>
<keyword evidence="9" id="KW-0274">FAD</keyword>
<evidence type="ECO:0000256" key="13">
    <source>
        <dbReference type="PROSITE-ProRule" id="PRU00221"/>
    </source>
</evidence>
<evidence type="ECO:0000256" key="2">
    <source>
        <dbReference type="ARBA" id="ARBA00004191"/>
    </source>
</evidence>
<dbReference type="InterPro" id="IPR007867">
    <property type="entry name" value="GMC_OxRtase_C"/>
</dbReference>
<comment type="subcellular location">
    <subcellularLocation>
        <location evidence="2">Secreted</location>
        <location evidence="2">Cell wall</location>
    </subcellularLocation>
</comment>
<keyword evidence="5" id="KW-0964">Secreted</keyword>
<organism evidence="16 17">
    <name type="scientific">Talaromyces rugulosus</name>
    <name type="common">Penicillium rugulosum</name>
    <dbReference type="NCBI Taxonomy" id="121627"/>
    <lineage>
        <taxon>Eukaryota</taxon>
        <taxon>Fungi</taxon>
        <taxon>Dikarya</taxon>
        <taxon>Ascomycota</taxon>
        <taxon>Pezizomycotina</taxon>
        <taxon>Eurotiomycetes</taxon>
        <taxon>Eurotiomycetidae</taxon>
        <taxon>Eurotiales</taxon>
        <taxon>Trichocomaceae</taxon>
        <taxon>Talaromyces</taxon>
        <taxon>Talaromyces sect. Islandici</taxon>
    </lineage>
</organism>
<dbReference type="PROSITE" id="PS00624">
    <property type="entry name" value="GMC_OXRED_2"/>
    <property type="match status" value="1"/>
</dbReference>
<comment type="similarity">
    <text evidence="3">Belongs to the GMC oxidoreductase family.</text>
</comment>
<dbReference type="FunFam" id="2.130.10.10:FF:000848">
    <property type="entry name" value="SNARE-dependent exocytosis protein (Sro7), putative"/>
    <property type="match status" value="1"/>
</dbReference>
<evidence type="ECO:0000256" key="9">
    <source>
        <dbReference type="ARBA" id="ARBA00022827"/>
    </source>
</evidence>
<dbReference type="Proteomes" id="UP000509510">
    <property type="component" value="Chromosome II"/>
</dbReference>
<evidence type="ECO:0000313" key="17">
    <source>
        <dbReference type="Proteomes" id="UP000509510"/>
    </source>
</evidence>
<dbReference type="OrthoDB" id="19944at2759"/>
<evidence type="ECO:0000313" key="16">
    <source>
        <dbReference type="EMBL" id="QKX56746.1"/>
    </source>
</evidence>
<dbReference type="InterPro" id="IPR019775">
    <property type="entry name" value="WD40_repeat_CS"/>
</dbReference>
<evidence type="ECO:0000256" key="6">
    <source>
        <dbReference type="ARBA" id="ARBA00022574"/>
    </source>
</evidence>
<dbReference type="Gene3D" id="3.30.560.10">
    <property type="entry name" value="Glucose Oxidase, domain 3"/>
    <property type="match status" value="1"/>
</dbReference>
<evidence type="ECO:0000256" key="10">
    <source>
        <dbReference type="ARBA" id="ARBA00023002"/>
    </source>
</evidence>
<dbReference type="PANTHER" id="PTHR11552">
    <property type="entry name" value="GLUCOSE-METHANOL-CHOLINE GMC OXIDOREDUCTASE"/>
    <property type="match status" value="1"/>
</dbReference>
<evidence type="ECO:0000256" key="7">
    <source>
        <dbReference type="ARBA" id="ARBA00022630"/>
    </source>
</evidence>
<sequence length="1562" mass="169266">MVSSGGCFLSLLFTLAAASGPIADGEYDYIIVGGGTSGLTVANRLSENPNVNVIVIEAGASVLNNSNVTDVDGYGLAFGTAIDWQYESVNQIYGGNSSQVLRAGKALSGTSAINGMAYTRAEDVQIDAWQAVGNNGWTWESLFPYYLSAENLTIPTVSEVELGATYNPAYHSETGLLDVAFTKMVNGTLLSLLNGTFQSLGVPWSEDVNGGKMRGLSVCPSTVNYQEYVREDAARAYYWPYASRGNLHVLLNTFVNHIELDRTASNNNVTASGVQVTYQNGTVGVIKAKREVILSAGSLKSPGILELSGIGNRRVLEKYNVTVLVDLPSVGENLQDQMNTDLSGATTHKVTGHTALVYANVQDIFGNETEAISTLVRNSLKDYASDTAKANGGVMSADDLEDLFRVQYDLIFKDEVPIAEILYYPGSGNSLMTEYWGLLPFSRGSVHIASSNPLIKPTINPNYFMLDWDNKLQIGIAKLIRRSYETYPLRNLVKAESSPGLKTIPQNASDAEWREWIVRHYRSNFHPVGTAAMMPREKGGVVSEHLIVYGTTNVRVVDASVLPFQVDGHLAGIQKDLSDGLSPDLFALDQYARYGVNSRISAIAYDPVQSLIAVGTSDSQFGSGRIYVFGQRRVSVVFDLPRKASAKFLQFSADKLLSVDSKSEVCIFSLETKQRLASYAPPSHVSAVAADPSVDYVILGLQNGEIIAYDMDREVLAPLRLPNFWAERNPRVRMAPVVSLAFAPRDIGKLLIGYPEGAVIYSFKQNIAQNFFEYVVPAGAPGGDSDPTLSREARKPRLTRVLWHPTNVFILTVHEDTSLVFWDAKDGRLVMARTIDDANVNELGTRPESSGSGPGTFSVKDPLFQIAWCAKENPDNTGLLIAGGRPSSDRNKGLMFLDLGLTPNYQTSSWQILSKHFETFRNRHILAVPPGAEVVDFCPIPRGSPYFAGAQDPIAVIALLSSGELVTLSFPNGHPISPSNMLHISLSLVHPFVTKMICAPVSRSNWLGLKERRALGPKFLFGGAESKRPMKRFEDRNIAITAHADGVIRMWDAGHDDEIENGDVIQIDLARAIARNINTHITQLSFSGASGELSAGLRSGEVVIFRWGRNQNAGGEKAPGANAGPGKMTNITHRADPNLNDGLLPLTLLEMQKGPVTALKHSDVGFVCAGFEEGHLVIIDLRGPAVIFSADIRDFAKTNKRASIRKSRTGETSSAEWPTSIQFGVLTLEDEDYSSICCFVGTNRGNLATLKILPSSNGTYSAAFAGSVAVEDSVLAIHPINADSGEPALATQNVVSALRNGAKVNGVLVVVTSSGCRIFKPATNKGASKTWDEFICYSAGVVKTEGHGYSLVGVFGDGNARAYSIPGLKEIGCTSINTTLDLQRLSDAIISSSGDVLGWAGPSEIAVFNVWGAGTPLPQSDDKLYNPDAVIPPRPTISNFQWISGTQYVTPADMDLLIGGPDRPPSKRMMEQMKLDDVERRKALREGRVPTQSAAGGNTNNEGYWSYMQRQVQERTERLGIAGDSMDRLEENSSNWANDVSKFVSNQKRKAVFGALGSKFGM</sequence>
<dbReference type="Gene3D" id="2.130.10.10">
    <property type="entry name" value="YVTN repeat-like/Quinoprotein amine dehydrogenase"/>
    <property type="match status" value="1"/>
</dbReference>
<dbReference type="PROSITE" id="PS50082">
    <property type="entry name" value="WD_REPEATS_2"/>
    <property type="match status" value="1"/>
</dbReference>
<dbReference type="Pfam" id="PF08596">
    <property type="entry name" value="Lgl_C"/>
    <property type="match status" value="1"/>
</dbReference>
<dbReference type="InterPro" id="IPR027424">
    <property type="entry name" value="Glucose_Oxidase_domain_2"/>
</dbReference>
<feature type="signal peptide" evidence="14">
    <location>
        <begin position="1"/>
        <end position="18"/>
    </location>
</feature>
<evidence type="ECO:0000256" key="11">
    <source>
        <dbReference type="ARBA" id="ARBA00049435"/>
    </source>
</evidence>
<evidence type="ECO:0000259" key="15">
    <source>
        <dbReference type="PROSITE" id="PS00624"/>
    </source>
</evidence>
<feature type="repeat" description="WD" evidence="13">
    <location>
        <begin position="791"/>
        <end position="832"/>
    </location>
</feature>
<evidence type="ECO:0000256" key="4">
    <source>
        <dbReference type="ARBA" id="ARBA00011738"/>
    </source>
</evidence>
<keyword evidence="5" id="KW-0134">Cell wall</keyword>
<dbReference type="Pfam" id="PF05199">
    <property type="entry name" value="GMC_oxred_C"/>
    <property type="match status" value="1"/>
</dbReference>
<dbReference type="SUPFAM" id="SSF54373">
    <property type="entry name" value="FAD-linked reductases, C-terminal domain"/>
    <property type="match status" value="1"/>
</dbReference>
<keyword evidence="17" id="KW-1185">Reference proteome</keyword>
<evidence type="ECO:0000256" key="14">
    <source>
        <dbReference type="SAM" id="SignalP"/>
    </source>
</evidence>
<dbReference type="KEGG" id="trg:TRUGW13939_03852"/>
<dbReference type="PANTHER" id="PTHR11552:SF201">
    <property type="entry name" value="GLUCOSE-METHANOL-CHOLINE OXIDOREDUCTASE N-TERMINAL DOMAIN-CONTAINING PROTEIN"/>
    <property type="match status" value="1"/>
</dbReference>
<dbReference type="Gene3D" id="3.50.50.60">
    <property type="entry name" value="FAD/NAD(P)-binding domain"/>
    <property type="match status" value="1"/>
</dbReference>
<evidence type="ECO:0000256" key="1">
    <source>
        <dbReference type="ARBA" id="ARBA00001974"/>
    </source>
</evidence>
<evidence type="ECO:0000256" key="3">
    <source>
        <dbReference type="ARBA" id="ARBA00010790"/>
    </source>
</evidence>
<dbReference type="InterPro" id="IPR001680">
    <property type="entry name" value="WD40_rpt"/>
</dbReference>
<dbReference type="EC" id="1.1.3.4" evidence="12"/>
<dbReference type="PROSITE" id="PS00678">
    <property type="entry name" value="WD_REPEATS_1"/>
    <property type="match status" value="1"/>
</dbReference>
<dbReference type="SUPFAM" id="SSF51905">
    <property type="entry name" value="FAD/NAD(P)-binding domain"/>
    <property type="match status" value="1"/>
</dbReference>
<dbReference type="SUPFAM" id="SSF50978">
    <property type="entry name" value="WD40 repeat-like"/>
    <property type="match status" value="1"/>
</dbReference>
<dbReference type="GO" id="GO:0046562">
    <property type="term" value="F:beta-D-glucose oxidase activity"/>
    <property type="evidence" value="ECO:0007669"/>
    <property type="project" value="UniProtKB-EC"/>
</dbReference>
<evidence type="ECO:0000256" key="8">
    <source>
        <dbReference type="ARBA" id="ARBA00022737"/>
    </source>
</evidence>
<dbReference type="GO" id="GO:0050660">
    <property type="term" value="F:flavin adenine dinucleotide binding"/>
    <property type="evidence" value="ECO:0007669"/>
    <property type="project" value="InterPro"/>
</dbReference>
<keyword evidence="10" id="KW-0560">Oxidoreductase</keyword>
<dbReference type="EMBL" id="CP055899">
    <property type="protein sequence ID" value="QKX56746.1"/>
    <property type="molecule type" value="Genomic_DNA"/>
</dbReference>
<keyword evidence="7" id="KW-0285">Flavoprotein</keyword>
<dbReference type="InterPro" id="IPR036322">
    <property type="entry name" value="WD40_repeat_dom_sf"/>
</dbReference>
<comment type="cofactor">
    <cofactor evidence="1">
        <name>FAD</name>
        <dbReference type="ChEBI" id="CHEBI:57692"/>
    </cofactor>
</comment>
<accession>A0A7H8QSC1</accession>
<evidence type="ECO:0000256" key="5">
    <source>
        <dbReference type="ARBA" id="ARBA00022512"/>
    </source>
</evidence>
<dbReference type="GeneID" id="55991355"/>